<protein>
    <submittedName>
        <fullName evidence="2">Uncharacterized protein</fullName>
    </submittedName>
</protein>
<proteinExistence type="predicted"/>
<evidence type="ECO:0000256" key="1">
    <source>
        <dbReference type="SAM" id="MobiDB-lite"/>
    </source>
</evidence>
<name>A0A2T0S7X1_9ACTN</name>
<keyword evidence="3" id="KW-1185">Reference proteome</keyword>
<comment type="caution">
    <text evidence="2">The sequence shown here is derived from an EMBL/GenBank/DDBJ whole genome shotgun (WGS) entry which is preliminary data.</text>
</comment>
<dbReference type="Proteomes" id="UP000239209">
    <property type="component" value="Unassembled WGS sequence"/>
</dbReference>
<dbReference type="AlphaFoldDB" id="A0A2T0S7X1"/>
<reference evidence="2 3" key="1">
    <citation type="submission" date="2018-03" db="EMBL/GenBank/DDBJ databases">
        <title>Genomic Encyclopedia of Archaeal and Bacterial Type Strains, Phase II (KMG-II): from individual species to whole genera.</title>
        <authorList>
            <person name="Goeker M."/>
        </authorList>
    </citation>
    <scope>NUCLEOTIDE SEQUENCE [LARGE SCALE GENOMIC DNA]</scope>
    <source>
        <strain evidence="2 3">DSM 45348</strain>
    </source>
</reference>
<dbReference type="EMBL" id="PVZG01000006">
    <property type="protein sequence ID" value="PRY29518.1"/>
    <property type="molecule type" value="Genomic_DNA"/>
</dbReference>
<gene>
    <name evidence="2" type="ORF">CLV70_106237</name>
</gene>
<evidence type="ECO:0000313" key="3">
    <source>
        <dbReference type="Proteomes" id="UP000239209"/>
    </source>
</evidence>
<sequence length="325" mass="33309">MTPWAEPLPRPDSVGWALASPRLRGLGPRLAQTPWAEPSPRPGSAPRVGRAFASPRDPPGLRPARDHGTPRRASAGTTTRHQTPEAPPEVTVGAFSATLKFHFARCPRSAGRAAGRPGDLGGRGSGGEWGRWEGCRAVRTRRLVGGLGPAGVPVLRKPPAASLSVRPRRCRSGRAAVDPAAPPSIRRTVGGSGVAGLPSWGGRPCAGRRGEAGRAGVVVGRPAVCGSSWGGRPCAGCRAVGVGVRGWPGADGPGASGAGAGYAGALVPGRPPAGGRRGARAPVCVGRLLQHRHVYVVRVVAGPVVVVPLRRREPDHAVPDDVEDA</sequence>
<feature type="region of interest" description="Disordered" evidence="1">
    <location>
        <begin position="25"/>
        <end position="88"/>
    </location>
</feature>
<evidence type="ECO:0000313" key="2">
    <source>
        <dbReference type="EMBL" id="PRY29518.1"/>
    </source>
</evidence>
<accession>A0A2T0S7X1</accession>
<feature type="region of interest" description="Disordered" evidence="1">
    <location>
        <begin position="163"/>
        <end position="192"/>
    </location>
</feature>
<organism evidence="2 3">
    <name type="scientific">Pseudosporangium ferrugineum</name>
    <dbReference type="NCBI Taxonomy" id="439699"/>
    <lineage>
        <taxon>Bacteria</taxon>
        <taxon>Bacillati</taxon>
        <taxon>Actinomycetota</taxon>
        <taxon>Actinomycetes</taxon>
        <taxon>Micromonosporales</taxon>
        <taxon>Micromonosporaceae</taxon>
        <taxon>Pseudosporangium</taxon>
    </lineage>
</organism>